<reference evidence="2" key="1">
    <citation type="submission" date="2016-06" db="EMBL/GenBank/DDBJ databases">
        <title>Parallel loss of symbiosis genes in relatives of nitrogen-fixing non-legume Parasponia.</title>
        <authorList>
            <person name="Van Velzen R."/>
            <person name="Holmer R."/>
            <person name="Bu F."/>
            <person name="Rutten L."/>
            <person name="Van Zeijl A."/>
            <person name="Liu W."/>
            <person name="Santuari L."/>
            <person name="Cao Q."/>
            <person name="Sharma T."/>
            <person name="Shen D."/>
            <person name="Roswanjaya Y."/>
            <person name="Wardhani T."/>
            <person name="Kalhor M.S."/>
            <person name="Jansen J."/>
            <person name="Van den Hoogen J."/>
            <person name="Gungor B."/>
            <person name="Hartog M."/>
            <person name="Hontelez J."/>
            <person name="Verver J."/>
            <person name="Yang W.-C."/>
            <person name="Schijlen E."/>
            <person name="Repin R."/>
            <person name="Schilthuizen M."/>
            <person name="Schranz E."/>
            <person name="Heidstra R."/>
            <person name="Miyata K."/>
            <person name="Fedorova E."/>
            <person name="Kohlen W."/>
            <person name="Bisseling T."/>
            <person name="Smit S."/>
            <person name="Geurts R."/>
        </authorList>
    </citation>
    <scope>NUCLEOTIDE SEQUENCE [LARGE SCALE GENOMIC DNA]</scope>
    <source>
        <strain evidence="2">cv. RG33-2</strain>
    </source>
</reference>
<proteinExistence type="predicted"/>
<evidence type="ECO:0000313" key="2">
    <source>
        <dbReference type="Proteomes" id="UP000237000"/>
    </source>
</evidence>
<keyword evidence="2" id="KW-1185">Reference proteome</keyword>
<organism evidence="1 2">
    <name type="scientific">Trema orientale</name>
    <name type="common">Charcoal tree</name>
    <name type="synonym">Celtis orientalis</name>
    <dbReference type="NCBI Taxonomy" id="63057"/>
    <lineage>
        <taxon>Eukaryota</taxon>
        <taxon>Viridiplantae</taxon>
        <taxon>Streptophyta</taxon>
        <taxon>Embryophyta</taxon>
        <taxon>Tracheophyta</taxon>
        <taxon>Spermatophyta</taxon>
        <taxon>Magnoliopsida</taxon>
        <taxon>eudicotyledons</taxon>
        <taxon>Gunneridae</taxon>
        <taxon>Pentapetalae</taxon>
        <taxon>rosids</taxon>
        <taxon>fabids</taxon>
        <taxon>Rosales</taxon>
        <taxon>Cannabaceae</taxon>
        <taxon>Trema</taxon>
    </lineage>
</organism>
<gene>
    <name evidence="1" type="ORF">TorRG33x02_191380</name>
</gene>
<dbReference type="InParanoid" id="A0A2P5EHM1"/>
<sequence length="31" mass="3584">MKRCRQLPPCYELRRGSLGCSKVTPHSVFFS</sequence>
<evidence type="ECO:0000313" key="1">
    <source>
        <dbReference type="EMBL" id="PON85038.1"/>
    </source>
</evidence>
<protein>
    <submittedName>
        <fullName evidence="1">Uncharacterized protein</fullName>
    </submittedName>
</protein>
<dbReference type="EMBL" id="JXTC01000153">
    <property type="protein sequence ID" value="PON85038.1"/>
    <property type="molecule type" value="Genomic_DNA"/>
</dbReference>
<dbReference type="OrthoDB" id="10489213at2759"/>
<comment type="caution">
    <text evidence="1">The sequence shown here is derived from an EMBL/GenBank/DDBJ whole genome shotgun (WGS) entry which is preliminary data.</text>
</comment>
<accession>A0A2P5EHM1</accession>
<dbReference type="AlphaFoldDB" id="A0A2P5EHM1"/>
<name>A0A2P5EHM1_TREOI</name>
<dbReference type="Proteomes" id="UP000237000">
    <property type="component" value="Unassembled WGS sequence"/>
</dbReference>